<dbReference type="PANTHER" id="PTHR34301:SF8">
    <property type="entry name" value="ATPASE DOMAIN-CONTAINING PROTEIN"/>
    <property type="match status" value="1"/>
</dbReference>
<keyword evidence="1" id="KW-1133">Transmembrane helix</keyword>
<dbReference type="AlphaFoldDB" id="A0A1F6CNA3"/>
<dbReference type="Gene3D" id="3.40.50.300">
    <property type="entry name" value="P-loop containing nucleotide triphosphate hydrolases"/>
    <property type="match status" value="1"/>
</dbReference>
<feature type="transmembrane region" description="Helical" evidence="1">
    <location>
        <begin position="103"/>
        <end position="123"/>
    </location>
</feature>
<dbReference type="Proteomes" id="UP000178606">
    <property type="component" value="Unassembled WGS sequence"/>
</dbReference>
<dbReference type="EMBL" id="MFKF01000201">
    <property type="protein sequence ID" value="OGG50686.1"/>
    <property type="molecule type" value="Genomic_DNA"/>
</dbReference>
<name>A0A1F6CNA3_HANXR</name>
<sequence length="784" mass="87685">MKPLTAFIRDCLWLLWMAFFRPRSLRREVEKFDHHYKWRLVVQAFIATVGVPFLLTLFVGLLLKVIGISFNFTKSLFGMLVGVLSGMLSGMLSYVWWGVLGSVLSGVLIGVLSGVLSGILFGIEYGILWIVLYSVLVGVSLGILSGVLEGVLEGMWSGVLYGVLYSVLVGVSLGILSGVLEGVVLSAIFLVCYFRLFLLPIEVPVTFWALVQARRQPRQAALFLRQTLAYWDEVMLLPQPFLTPLLVQVGEQDREAGMAAIVYLVTNTFQRRAAMDAMLELGTRDLLRRRTVEGIAQLSQPLEWLSPGATTGVGVRETLQKRGMTKAYQRCLQISANVRVALFATSNYQKLMALNRARRGLDDLRQFAVLSLRGQESRMFAQVAQQWFDAVNVEIDHLTEEERIAERIPNPYVAPRPLSPGSDVFVGRAGVFRFVEEHFLRADQNVPVILHGQPRIGKSSVLRHFTTHLPTNLIPVYVDMQRAAQVESTGGLLFNLSDVVAQALSRRGVNLPVPALNDYATEPFIVFGKFLDAVETSIHAPENRIILALDEFEEIERKLREDKVSGDLMPFLRNTMQHRQGIALLFAGTHTLDEMIQDAWVPYFRSAVPLRVSYLDEVDARKLITNPIEAFPLDYEPEAVDRLVEATHCHPCLIQLACSALVDTKNGQRSRYASREDVEQALEQALETGDYVFRGVWDWIPPSERVVLSALASEGGATVEQLAYRGPASEGEIRRMLQRLTGAEVLEVVSDENGSPAFRFQVELFRRWVERHGAPAAVGVEGRS</sequence>
<proteinExistence type="predicted"/>
<organism evidence="2 3">
    <name type="scientific">Handelsmanbacteria sp. (strain RIFCSPLOWO2_12_FULL_64_10)</name>
    <dbReference type="NCBI Taxonomy" id="1817868"/>
    <lineage>
        <taxon>Bacteria</taxon>
        <taxon>Candidatus Handelsmaniibacteriota</taxon>
    </lineage>
</organism>
<feature type="transmembrane region" description="Helical" evidence="1">
    <location>
        <begin position="75"/>
        <end position="97"/>
    </location>
</feature>
<dbReference type="PANTHER" id="PTHR34301">
    <property type="entry name" value="DNA-BINDING PROTEIN-RELATED"/>
    <property type="match status" value="1"/>
</dbReference>
<gene>
    <name evidence="2" type="ORF">A3F84_09660</name>
</gene>
<feature type="transmembrane region" description="Helical" evidence="1">
    <location>
        <begin position="42"/>
        <end position="63"/>
    </location>
</feature>
<evidence type="ECO:0000256" key="1">
    <source>
        <dbReference type="SAM" id="Phobius"/>
    </source>
</evidence>
<feature type="transmembrane region" description="Helical" evidence="1">
    <location>
        <begin position="183"/>
        <end position="210"/>
    </location>
</feature>
<feature type="transmembrane region" description="Helical" evidence="1">
    <location>
        <begin position="154"/>
        <end position="176"/>
    </location>
</feature>
<reference evidence="2 3" key="1">
    <citation type="journal article" date="2016" name="Nat. Commun.">
        <title>Thousands of microbial genomes shed light on interconnected biogeochemical processes in an aquifer system.</title>
        <authorList>
            <person name="Anantharaman K."/>
            <person name="Brown C.T."/>
            <person name="Hug L.A."/>
            <person name="Sharon I."/>
            <person name="Castelle C.J."/>
            <person name="Probst A.J."/>
            <person name="Thomas B.C."/>
            <person name="Singh A."/>
            <person name="Wilkins M.J."/>
            <person name="Karaoz U."/>
            <person name="Brodie E.L."/>
            <person name="Williams K.H."/>
            <person name="Hubbard S.S."/>
            <person name="Banfield J.F."/>
        </authorList>
    </citation>
    <scope>NUCLEOTIDE SEQUENCE [LARGE SCALE GENOMIC DNA]</scope>
    <source>
        <strain evidence="3">RIFCSPLOWO2_12_FULL_64_10</strain>
    </source>
</reference>
<evidence type="ECO:0000313" key="3">
    <source>
        <dbReference type="Proteomes" id="UP000178606"/>
    </source>
</evidence>
<comment type="caution">
    <text evidence="2">The sequence shown here is derived from an EMBL/GenBank/DDBJ whole genome shotgun (WGS) entry which is preliminary data.</text>
</comment>
<keyword evidence="1" id="KW-0812">Transmembrane</keyword>
<dbReference type="InterPro" id="IPR027417">
    <property type="entry name" value="P-loop_NTPase"/>
</dbReference>
<protein>
    <submittedName>
        <fullName evidence="2">Uncharacterized protein</fullName>
    </submittedName>
</protein>
<evidence type="ECO:0000313" key="2">
    <source>
        <dbReference type="EMBL" id="OGG50686.1"/>
    </source>
</evidence>
<dbReference type="SUPFAM" id="SSF52540">
    <property type="entry name" value="P-loop containing nucleoside triphosphate hydrolases"/>
    <property type="match status" value="1"/>
</dbReference>
<feature type="transmembrane region" description="Helical" evidence="1">
    <location>
        <begin position="130"/>
        <end position="148"/>
    </location>
</feature>
<keyword evidence="1" id="KW-0472">Membrane</keyword>
<accession>A0A1F6CNA3</accession>